<evidence type="ECO:0000313" key="2">
    <source>
        <dbReference type="Proteomes" id="UP000010878"/>
    </source>
</evidence>
<dbReference type="Proteomes" id="UP000010878">
    <property type="component" value="Chromosome"/>
</dbReference>
<dbReference type="KEGG" id="nou:Natoc_1278"/>
<dbReference type="AlphaFoldDB" id="L0JVP0"/>
<keyword evidence="2" id="KW-1185">Reference proteome</keyword>
<dbReference type="SUPFAM" id="SSF46785">
    <property type="entry name" value="Winged helix' DNA-binding domain"/>
    <property type="match status" value="1"/>
</dbReference>
<reference evidence="1" key="1">
    <citation type="submission" date="2012-11" db="EMBL/GenBank/DDBJ databases">
        <title>FINISHED of Natronococcus occultus SP4, DSM 3396.</title>
        <authorList>
            <consortium name="DOE Joint Genome Institute"/>
            <person name="Eisen J."/>
            <person name="Huntemann M."/>
            <person name="Wei C.-L."/>
            <person name="Han J."/>
            <person name="Detter J.C."/>
            <person name="Han C."/>
            <person name="Tapia R."/>
            <person name="Chen A."/>
            <person name="Kyrpides N."/>
            <person name="Mavromatis K."/>
            <person name="Markowitz V."/>
            <person name="Szeto E."/>
            <person name="Ivanova N."/>
            <person name="Mikhailova N."/>
            <person name="Ovchinnikova G."/>
            <person name="Pagani I."/>
            <person name="Pati A."/>
            <person name="Goodwin L."/>
            <person name="Nordberg H.P."/>
            <person name="Cantor M.N."/>
            <person name="Hua S.X."/>
            <person name="Woyke T."/>
            <person name="Eisen J."/>
            <person name="Klenk H.-P."/>
            <person name="Klenk H.-P."/>
        </authorList>
    </citation>
    <scope>NUCLEOTIDE SEQUENCE [LARGE SCALE GENOMIC DNA]</scope>
    <source>
        <strain evidence="1">SP4</strain>
    </source>
</reference>
<name>L0JVP0_9EURY</name>
<dbReference type="eggNOG" id="arCOG04495">
    <property type="taxonomic scope" value="Archaea"/>
</dbReference>
<protein>
    <submittedName>
        <fullName evidence="1">Uncharacterized protein</fullName>
    </submittedName>
</protein>
<accession>L0JVP0</accession>
<organism evidence="1 2">
    <name type="scientific">Natronococcus occultus SP4</name>
    <dbReference type="NCBI Taxonomy" id="694430"/>
    <lineage>
        <taxon>Archaea</taxon>
        <taxon>Methanobacteriati</taxon>
        <taxon>Methanobacteriota</taxon>
        <taxon>Stenosarchaea group</taxon>
        <taxon>Halobacteria</taxon>
        <taxon>Halobacteriales</taxon>
        <taxon>Natrialbaceae</taxon>
        <taxon>Natronococcus</taxon>
    </lineage>
</organism>
<dbReference type="Gene3D" id="1.10.10.10">
    <property type="entry name" value="Winged helix-like DNA-binding domain superfamily/Winged helix DNA-binding domain"/>
    <property type="match status" value="1"/>
</dbReference>
<dbReference type="EMBL" id="CP003929">
    <property type="protein sequence ID" value="AGB37102.1"/>
    <property type="molecule type" value="Genomic_DNA"/>
</dbReference>
<dbReference type="InterPro" id="IPR036388">
    <property type="entry name" value="WH-like_DNA-bd_sf"/>
</dbReference>
<sequence>MSTRNSVGSPSWASSSSRKTARVSALSCGSANSSLTSRSIQRLATRLLPRRDIPPEDTPEFAVHIFRSLVDRPAYSAAATRIFQPKNLQPTRETDSVLHALAGSPYTAAQALQQLAGETEHRELRPDELRYALGTLEPKQLLSDLSPAVGRIVHTLLTAESRLSQCELADQADVSPRMVRNYQDRLEALDLIRADESGYRLALSFQTATERRDSVIPAALEENQILLDIVDSLFEMFLPPDRYGDPNDPLGSALLATGSVVITQSSNYWSLASGCCCAHTDRLPWEQAGPQVRLTAQAAIALSYNFVAVGSRSISNLPPHSVNQHDLVYCPCLLVNQVIS</sequence>
<proteinExistence type="predicted"/>
<dbReference type="InterPro" id="IPR036390">
    <property type="entry name" value="WH_DNA-bd_sf"/>
</dbReference>
<evidence type="ECO:0000313" key="1">
    <source>
        <dbReference type="EMBL" id="AGB37102.1"/>
    </source>
</evidence>
<gene>
    <name evidence="1" type="ORF">Natoc_1278</name>
</gene>
<dbReference type="HOGENOM" id="CLU_815395_0_0_2"/>